<feature type="transmembrane region" description="Helical" evidence="9">
    <location>
        <begin position="169"/>
        <end position="187"/>
    </location>
</feature>
<evidence type="ECO:0000256" key="2">
    <source>
        <dbReference type="ARBA" id="ARBA00022692"/>
    </source>
</evidence>
<keyword evidence="2 8" id="KW-0812">Transmembrane</keyword>
<evidence type="ECO:0000256" key="1">
    <source>
        <dbReference type="ARBA" id="ARBA00004477"/>
    </source>
</evidence>
<keyword evidence="11" id="KW-1185">Reference proteome</keyword>
<organism evidence="10 11">
    <name type="scientific">Ascodesmis nigricans</name>
    <dbReference type="NCBI Taxonomy" id="341454"/>
    <lineage>
        <taxon>Eukaryota</taxon>
        <taxon>Fungi</taxon>
        <taxon>Dikarya</taxon>
        <taxon>Ascomycota</taxon>
        <taxon>Pezizomycotina</taxon>
        <taxon>Pezizomycetes</taxon>
        <taxon>Pezizales</taxon>
        <taxon>Ascodesmidaceae</taxon>
        <taxon>Ascodesmis</taxon>
    </lineage>
</organism>
<dbReference type="EMBL" id="ML220134">
    <property type="protein sequence ID" value="TGZ79191.1"/>
    <property type="molecule type" value="Genomic_DNA"/>
</dbReference>
<comment type="catalytic activity">
    <reaction evidence="8">
        <text>an acyl-CoA + H2O = an acyl-4'-phosphopantetheine + adenosine 3',5'-bisphosphate + 2 H(+)</text>
        <dbReference type="Rhea" id="RHEA:50044"/>
        <dbReference type="ChEBI" id="CHEBI:15377"/>
        <dbReference type="ChEBI" id="CHEBI:15378"/>
        <dbReference type="ChEBI" id="CHEBI:58342"/>
        <dbReference type="ChEBI" id="CHEBI:58343"/>
        <dbReference type="ChEBI" id="CHEBI:132023"/>
    </reaction>
</comment>
<feature type="transmembrane region" description="Helical" evidence="9">
    <location>
        <begin position="60"/>
        <end position="78"/>
    </location>
</feature>
<keyword evidence="8" id="KW-0444">Lipid biosynthesis</keyword>
<dbReference type="GO" id="GO:0005789">
    <property type="term" value="C:endoplasmic reticulum membrane"/>
    <property type="evidence" value="ECO:0007669"/>
    <property type="project" value="UniProtKB-SubCell"/>
</dbReference>
<dbReference type="STRING" id="341454.A0A4S2MPS9"/>
<comment type="subcellular location">
    <subcellularLocation>
        <location evidence="1 8">Endoplasmic reticulum membrane</location>
        <topology evidence="1 8">Multi-pass membrane protein</topology>
    </subcellularLocation>
</comment>
<feature type="transmembrane region" description="Helical" evidence="9">
    <location>
        <begin position="21"/>
        <end position="40"/>
    </location>
</feature>
<dbReference type="GO" id="GO:0140042">
    <property type="term" value="P:lipid droplet formation"/>
    <property type="evidence" value="ECO:0007669"/>
    <property type="project" value="UniProtKB-UniRule"/>
</dbReference>
<evidence type="ECO:0000256" key="7">
    <source>
        <dbReference type="ARBA" id="ARBA00023136"/>
    </source>
</evidence>
<dbReference type="InterPro" id="IPR019388">
    <property type="entry name" value="FIT"/>
</dbReference>
<proteinExistence type="inferred from homology"/>
<keyword evidence="4 8" id="KW-0256">Endoplasmic reticulum</keyword>
<protein>
    <recommendedName>
        <fullName evidence="8">Acyl-coenzyme A diphosphatase SCS3</fullName>
        <ecNumber evidence="8">3.6.1.-</ecNumber>
    </recommendedName>
    <alternativeName>
        <fullName evidence="8">FIT family protein SCS3</fullName>
    </alternativeName>
</protein>
<keyword evidence="8" id="KW-1208">Phospholipid metabolism</keyword>
<accession>A0A4S2MPS9</accession>
<dbReference type="Proteomes" id="UP000298138">
    <property type="component" value="Unassembled WGS sequence"/>
</dbReference>
<dbReference type="PANTHER" id="PTHR23129">
    <property type="entry name" value="ACYL-COENZYME A DIPHOSPHATASE FITM2"/>
    <property type="match status" value="1"/>
</dbReference>
<evidence type="ECO:0000313" key="11">
    <source>
        <dbReference type="Proteomes" id="UP000298138"/>
    </source>
</evidence>
<dbReference type="GO" id="GO:0008654">
    <property type="term" value="P:phospholipid biosynthetic process"/>
    <property type="evidence" value="ECO:0007669"/>
    <property type="project" value="UniProtKB-KW"/>
</dbReference>
<dbReference type="GO" id="GO:0010945">
    <property type="term" value="F:coenzyme A diphosphatase activity"/>
    <property type="evidence" value="ECO:0007669"/>
    <property type="project" value="InterPro"/>
</dbReference>
<evidence type="ECO:0000256" key="5">
    <source>
        <dbReference type="ARBA" id="ARBA00022989"/>
    </source>
</evidence>
<dbReference type="OrthoDB" id="5579088at2759"/>
<keyword evidence="8" id="KW-0594">Phospholipid biosynthesis</keyword>
<sequence length="258" mass="29099">MTPHASPTAKRPPRIPTPTDLLLFSLYPSTLLLASIFYHLSPSDAAHLSYFSGKRNILNVVFVKYGWLWTTLVFLLHTSRLQHSSRQKACLRWFLSTLWWVLITQWCFGPPIMDRTFIWTGGSCRRLGELEAVEEMGGEVAGIEMAVTSAACKVAGGQWTGGHDLSGHVFLLTHASLFLWSEVLPWVRRFGWRGVRTGAVVAVLAIWWWMLLMTGVYFHTATEKITGWLAATLPWTFLYGYLLKNVPELHLLLGAPGI</sequence>
<comment type="catalytic activity">
    <reaction evidence="8">
        <text>(5Z,8Z,11Z,14Z)-eicosatetraenoyl-CoA + H2O = S-(5Z,8Z,11Z,14Z-eicosatetraenoyl)-4'-phosphopantetheine + adenosine 3',5'-bisphosphate + 2 H(+)</text>
        <dbReference type="Rhea" id="RHEA:65568"/>
        <dbReference type="ChEBI" id="CHEBI:15377"/>
        <dbReference type="ChEBI" id="CHEBI:15378"/>
        <dbReference type="ChEBI" id="CHEBI:57368"/>
        <dbReference type="ChEBI" id="CHEBI:58343"/>
        <dbReference type="ChEBI" id="CHEBI:156554"/>
    </reaction>
</comment>
<gene>
    <name evidence="8" type="primary">SCS3</name>
    <name evidence="8" type="synonym">FIT2B</name>
    <name evidence="10" type="ORF">EX30DRAFT_333758</name>
</gene>
<comment type="catalytic activity">
    <reaction evidence="8">
        <text>(9Z)-octadecenoyl-CoA + H2O = S-(9Z-octadecenoyl)-4'-phosphopantetheine + adenosine 3',5'-bisphosphate + 2 H(+)</text>
        <dbReference type="Rhea" id="RHEA:65564"/>
        <dbReference type="ChEBI" id="CHEBI:15377"/>
        <dbReference type="ChEBI" id="CHEBI:15378"/>
        <dbReference type="ChEBI" id="CHEBI:57387"/>
        <dbReference type="ChEBI" id="CHEBI:58343"/>
        <dbReference type="ChEBI" id="CHEBI:156553"/>
    </reaction>
</comment>
<dbReference type="InterPro" id="IPR046400">
    <property type="entry name" value="SCS3"/>
</dbReference>
<evidence type="ECO:0000256" key="8">
    <source>
        <dbReference type="HAMAP-Rule" id="MF_03231"/>
    </source>
</evidence>
<dbReference type="InParanoid" id="A0A4S2MPS9"/>
<evidence type="ECO:0000256" key="9">
    <source>
        <dbReference type="SAM" id="Phobius"/>
    </source>
</evidence>
<feature type="transmembrane region" description="Helical" evidence="9">
    <location>
        <begin position="90"/>
        <end position="113"/>
    </location>
</feature>
<dbReference type="AlphaFoldDB" id="A0A4S2MPS9"/>
<evidence type="ECO:0000256" key="3">
    <source>
        <dbReference type="ARBA" id="ARBA00022801"/>
    </source>
</evidence>
<dbReference type="PANTHER" id="PTHR23129:SF0">
    <property type="entry name" value="ACYL-COENZYME A DIPHOSPHATASE FITM2"/>
    <property type="match status" value="1"/>
</dbReference>
<comment type="function">
    <text evidence="8">Fatty acyl-coenzyme A (CoA) diphosphatase that hydrolyzes fatty acyl-CoA to yield acyl-4'-phosphopantetheine and adenosine 3',5'-bisphosphate. Preferentially hydrolyzes unsaturated long-chain acyl-CoA substrates in the endoplasmic reticulum (ER) lumen. This catalytic activity is required for maintaining ER structure and for lipid droplets (LDs) biogenesis, which are lipid storage organelles involved in maintaining lipid and energy homeostasis. May directly bind to diacylglycerol (DAGs) and triacylglycerol, which is also important for LD biogenesis. May support directional budding of nacent LDs from the ER into the cytosol by reducing DAG levels at sites of LD formation. May play a role in the regulation of cell morphology and cytoskeletal organization. Involved in phospholipid biosynthesis.</text>
</comment>
<name>A0A4S2MPS9_9PEZI</name>
<keyword evidence="6" id="KW-0443">Lipid metabolism</keyword>
<keyword evidence="5 8" id="KW-1133">Transmembrane helix</keyword>
<feature type="active site" evidence="8">
    <location>
        <position position="168"/>
    </location>
</feature>
<evidence type="ECO:0000256" key="6">
    <source>
        <dbReference type="ARBA" id="ARBA00023098"/>
    </source>
</evidence>
<comment type="similarity">
    <text evidence="8">Belongs to the FIT family. Fungal FIT2B/SCS3 subfamily.</text>
</comment>
<reference evidence="10 11" key="1">
    <citation type="submission" date="2019-04" db="EMBL/GenBank/DDBJ databases">
        <title>Comparative genomics and transcriptomics to analyze fruiting body development in filamentous ascomycetes.</title>
        <authorList>
            <consortium name="DOE Joint Genome Institute"/>
            <person name="Lutkenhaus R."/>
            <person name="Traeger S."/>
            <person name="Breuer J."/>
            <person name="Kuo A."/>
            <person name="Lipzen A."/>
            <person name="Pangilinan J."/>
            <person name="Dilworth D."/>
            <person name="Sandor L."/>
            <person name="Poggeler S."/>
            <person name="Barry K."/>
            <person name="Grigoriev I.V."/>
            <person name="Nowrousian M."/>
        </authorList>
    </citation>
    <scope>NUCLEOTIDE SEQUENCE [LARGE SCALE GENOMIC DNA]</scope>
    <source>
        <strain evidence="10 11">CBS 389.68</strain>
    </source>
</reference>
<dbReference type="EC" id="3.6.1.-" evidence="8"/>
<dbReference type="HAMAP" id="MF_03231">
    <property type="entry name" value="SCS3"/>
    <property type="match status" value="1"/>
</dbReference>
<feature type="transmembrane region" description="Helical" evidence="9">
    <location>
        <begin position="225"/>
        <end position="243"/>
    </location>
</feature>
<comment type="catalytic activity">
    <reaction evidence="8">
        <text>hexadecanoyl-CoA + H2O = S-hexadecanoyl-4'-phosphopantetheine + adenosine 3',5'-bisphosphate + 2 H(+)</text>
        <dbReference type="Rhea" id="RHEA:50032"/>
        <dbReference type="ChEBI" id="CHEBI:15377"/>
        <dbReference type="ChEBI" id="CHEBI:15378"/>
        <dbReference type="ChEBI" id="CHEBI:57379"/>
        <dbReference type="ChEBI" id="CHEBI:58343"/>
        <dbReference type="ChEBI" id="CHEBI:132018"/>
    </reaction>
</comment>
<feature type="active site" evidence="8">
    <location>
        <position position="219"/>
    </location>
</feature>
<dbReference type="FunCoup" id="A0A4S2MPS9">
    <property type="interactions" value="71"/>
</dbReference>
<feature type="transmembrane region" description="Helical" evidence="9">
    <location>
        <begin position="199"/>
        <end position="219"/>
    </location>
</feature>
<evidence type="ECO:0000313" key="10">
    <source>
        <dbReference type="EMBL" id="TGZ79191.1"/>
    </source>
</evidence>
<keyword evidence="7 8" id="KW-0472">Membrane</keyword>
<evidence type="ECO:0000256" key="4">
    <source>
        <dbReference type="ARBA" id="ARBA00022824"/>
    </source>
</evidence>
<keyword evidence="3 8" id="KW-0378">Hydrolase</keyword>
<dbReference type="Pfam" id="PF10261">
    <property type="entry name" value="FIT"/>
    <property type="match status" value="2"/>
</dbReference>